<dbReference type="OMA" id="CDITENT"/>
<keyword evidence="3" id="KW-0131">Cell cycle</keyword>
<dbReference type="Gene3D" id="1.10.472.10">
    <property type="entry name" value="Cyclin-like"/>
    <property type="match status" value="2"/>
</dbReference>
<evidence type="ECO:0000256" key="1">
    <source>
        <dbReference type="ARBA" id="ARBA00022618"/>
    </source>
</evidence>
<comment type="similarity">
    <text evidence="4">Belongs to the cyclin family.</text>
</comment>
<dbReference type="GO" id="GO:0051301">
    <property type="term" value="P:cell division"/>
    <property type="evidence" value="ECO:0007669"/>
    <property type="project" value="UniProtKB-KW"/>
</dbReference>
<dbReference type="PIRSF" id="PIRSF001771">
    <property type="entry name" value="Cyclin_A_B_D_E"/>
    <property type="match status" value="1"/>
</dbReference>
<reference evidence="8" key="1">
    <citation type="submission" date="2010-08" db="EMBL/GenBank/DDBJ databases">
        <authorList>
            <consortium name="Caenorhabditis japonica Sequencing Consortium"/>
            <person name="Wilson R.K."/>
        </authorList>
    </citation>
    <scope>NUCLEOTIDE SEQUENCE [LARGE SCALE GENOMIC DNA]</scope>
    <source>
        <strain evidence="8">DF5081</strain>
    </source>
</reference>
<keyword evidence="2 4" id="KW-0195">Cyclin</keyword>
<evidence type="ECO:0000259" key="5">
    <source>
        <dbReference type="SMART" id="SM00385"/>
    </source>
</evidence>
<dbReference type="PANTHER" id="PTHR10177">
    <property type="entry name" value="CYCLINS"/>
    <property type="match status" value="1"/>
</dbReference>
<dbReference type="InterPro" id="IPR036915">
    <property type="entry name" value="Cyclin-like_sf"/>
</dbReference>
<keyword evidence="1" id="KW-0132">Cell division</keyword>
<evidence type="ECO:0000256" key="3">
    <source>
        <dbReference type="ARBA" id="ARBA00023306"/>
    </source>
</evidence>
<proteinExistence type="inferred from homology"/>
<dbReference type="InterPro" id="IPR046965">
    <property type="entry name" value="Cyclin_A/B-like"/>
</dbReference>
<protein>
    <submittedName>
        <fullName evidence="7">G2/mitotic-specific cyclin-B3</fullName>
    </submittedName>
</protein>
<feature type="domain" description="Cyclin-like" evidence="5">
    <location>
        <begin position="216"/>
        <end position="298"/>
    </location>
</feature>
<dbReference type="AlphaFoldDB" id="A0A8R1DKF3"/>
<dbReference type="Pfam" id="PF00134">
    <property type="entry name" value="Cyclin_N"/>
    <property type="match status" value="1"/>
</dbReference>
<feature type="domain" description="Cyclin-like" evidence="5">
    <location>
        <begin position="118"/>
        <end position="203"/>
    </location>
</feature>
<evidence type="ECO:0000256" key="2">
    <source>
        <dbReference type="ARBA" id="ARBA00023127"/>
    </source>
</evidence>
<dbReference type="FunFam" id="1.10.472.10:FF:000089">
    <property type="entry name" value="Cyclin, N-terminal domain containing protein"/>
    <property type="match status" value="1"/>
</dbReference>
<name>A0A8R1DKF3_CAEJA</name>
<dbReference type="GO" id="GO:0016538">
    <property type="term" value="F:cyclin-dependent protein serine/threonine kinase regulator activity"/>
    <property type="evidence" value="ECO:0007669"/>
    <property type="project" value="InterPro"/>
</dbReference>
<dbReference type="InterPro" id="IPR006671">
    <property type="entry name" value="Cyclin_N"/>
</dbReference>
<evidence type="ECO:0000259" key="6">
    <source>
        <dbReference type="SMART" id="SM01332"/>
    </source>
</evidence>
<dbReference type="SUPFAM" id="SSF47954">
    <property type="entry name" value="Cyclin-like"/>
    <property type="match status" value="2"/>
</dbReference>
<dbReference type="Proteomes" id="UP000005237">
    <property type="component" value="Unassembled WGS sequence"/>
</dbReference>
<evidence type="ECO:0000313" key="7">
    <source>
        <dbReference type="EnsemblMetazoa" id="CJA04112.1"/>
    </source>
</evidence>
<sequence length="345" mass="39800">MILRSKTVLQNIWPVKREKNPLKKRKQNKTLTEDGPAAKKVFKNEITTCTENKSEEKKVHKEFEFDFDSEESQNIESVSEYAMDIFKYYKSRELKFRVSHYIPNHPELSVKARTIAIDWLVGVHGKFSMNDETLYGSVKLMDLYLTKTTKISIKDLQKIACCAFFIATKFQERYSPSIDDLIYLSGDDFTRDEFVKMEQDMLKAIGFDIGAPLGCCFLGRLARVTRVGSFEHTLAKYILETTLLNYEFSLISSSRMASSCFMLAMKMVNSKFVWGDVLVKYSGYDVDDLKPLLPKINHTLHSVKKSPLRHILDKYLSKKFYNVAKIAHFPDTMAPDFVLPEMSSS</sequence>
<keyword evidence="8" id="KW-1185">Reference proteome</keyword>
<dbReference type="EnsemblMetazoa" id="CJA04112.1">
    <property type="protein sequence ID" value="CJA04112.1"/>
    <property type="gene ID" value="WBGene00123316"/>
</dbReference>
<accession>A0A8R1DKF3</accession>
<evidence type="ECO:0000256" key="4">
    <source>
        <dbReference type="RuleBase" id="RU000383"/>
    </source>
</evidence>
<dbReference type="SMART" id="SM01332">
    <property type="entry name" value="Cyclin_C"/>
    <property type="match status" value="1"/>
</dbReference>
<dbReference type="Pfam" id="PF02984">
    <property type="entry name" value="Cyclin_C"/>
    <property type="match status" value="1"/>
</dbReference>
<feature type="domain" description="Cyclin C-terminal" evidence="6">
    <location>
        <begin position="212"/>
        <end position="329"/>
    </location>
</feature>
<dbReference type="InterPro" id="IPR013763">
    <property type="entry name" value="Cyclin-like_dom"/>
</dbReference>
<dbReference type="InterPro" id="IPR039361">
    <property type="entry name" value="Cyclin"/>
</dbReference>
<dbReference type="GO" id="GO:0044772">
    <property type="term" value="P:mitotic cell cycle phase transition"/>
    <property type="evidence" value="ECO:0007669"/>
    <property type="project" value="InterPro"/>
</dbReference>
<dbReference type="InterPro" id="IPR004367">
    <property type="entry name" value="Cyclin_C-dom"/>
</dbReference>
<dbReference type="SMART" id="SM00385">
    <property type="entry name" value="CYCLIN"/>
    <property type="match status" value="2"/>
</dbReference>
<organism evidence="7 8">
    <name type="scientific">Caenorhabditis japonica</name>
    <dbReference type="NCBI Taxonomy" id="281687"/>
    <lineage>
        <taxon>Eukaryota</taxon>
        <taxon>Metazoa</taxon>
        <taxon>Ecdysozoa</taxon>
        <taxon>Nematoda</taxon>
        <taxon>Chromadorea</taxon>
        <taxon>Rhabditida</taxon>
        <taxon>Rhabditina</taxon>
        <taxon>Rhabditomorpha</taxon>
        <taxon>Rhabditoidea</taxon>
        <taxon>Rhabditidae</taxon>
        <taxon>Peloderinae</taxon>
        <taxon>Caenorhabditis</taxon>
    </lineage>
</organism>
<evidence type="ECO:0000313" key="8">
    <source>
        <dbReference type="Proteomes" id="UP000005237"/>
    </source>
</evidence>
<reference evidence="7" key="2">
    <citation type="submission" date="2022-06" db="UniProtKB">
        <authorList>
            <consortium name="EnsemblMetazoa"/>
        </authorList>
    </citation>
    <scope>IDENTIFICATION</scope>
    <source>
        <strain evidence="7">DF5081</strain>
    </source>
</reference>